<gene>
    <name evidence="3" type="ordered locus">Francci3_3454</name>
</gene>
<proteinExistence type="predicted"/>
<dbReference type="STRING" id="106370.Francci3_3454"/>
<dbReference type="HOGENOM" id="CLU_055322_1_1_11"/>
<sequence length="254" mass="26496">MPDPGRGGVVGDTFGMFQPGASNGEPRSGRSQTVGTDPVSGLPSRVSAHRSPDMPPDGPGPVRARRRRPLIVGIGGSSRANSTTHQALATVLAMMGQAGAETMLLGAADLDLPMYAPERQERPAAALRLLAAVERADGLVIATPGYHGGISGQVKNALDYLEDLRGAPRPYLDGRAVALIVGARGTQAAGTTLTALRSTVHALRGWPTPLGVTLNTAVPLFDPHGRVLDRTVAARLDTLADQIMGFTYAWSQVL</sequence>
<dbReference type="Pfam" id="PF03358">
    <property type="entry name" value="FMN_red"/>
    <property type="match status" value="1"/>
</dbReference>
<reference evidence="3 4" key="1">
    <citation type="journal article" date="2007" name="Genome Res.">
        <title>Genome characteristics of facultatively symbiotic Frankia sp. strains reflect host range and host plant biogeography.</title>
        <authorList>
            <person name="Normand P."/>
            <person name="Lapierre P."/>
            <person name="Tisa L.S."/>
            <person name="Gogarten J.P."/>
            <person name="Alloisio N."/>
            <person name="Bagnarol E."/>
            <person name="Bassi C.A."/>
            <person name="Berry A.M."/>
            <person name="Bickhart D.M."/>
            <person name="Choisne N."/>
            <person name="Couloux A."/>
            <person name="Cournoyer B."/>
            <person name="Cruveiller S."/>
            <person name="Daubin V."/>
            <person name="Demange N."/>
            <person name="Francino M.P."/>
            <person name="Goltsman E."/>
            <person name="Huang Y."/>
            <person name="Kopp O.R."/>
            <person name="Labarre L."/>
            <person name="Lapidus A."/>
            <person name="Lavire C."/>
            <person name="Marechal J."/>
            <person name="Martinez M."/>
            <person name="Mastronunzio J.E."/>
            <person name="Mullin B.C."/>
            <person name="Niemann J."/>
            <person name="Pujic P."/>
            <person name="Rawnsley T."/>
            <person name="Rouy Z."/>
            <person name="Schenowitz C."/>
            <person name="Sellstedt A."/>
            <person name="Tavares F."/>
            <person name="Tomkins J.P."/>
            <person name="Vallenet D."/>
            <person name="Valverde C."/>
            <person name="Wall L.G."/>
            <person name="Wang Y."/>
            <person name="Medigue C."/>
            <person name="Benson D.R."/>
        </authorList>
    </citation>
    <scope>NUCLEOTIDE SEQUENCE [LARGE SCALE GENOMIC DNA]</scope>
    <source>
        <strain evidence="4">DSM 45818 / CECT 9043 / CcI3</strain>
    </source>
</reference>
<dbReference type="GO" id="GO:0016491">
    <property type="term" value="F:oxidoreductase activity"/>
    <property type="evidence" value="ECO:0007669"/>
    <property type="project" value="InterPro"/>
</dbReference>
<dbReference type="InterPro" id="IPR005025">
    <property type="entry name" value="FMN_Rdtase-like_dom"/>
</dbReference>
<feature type="compositionally biased region" description="Gly residues" evidence="1">
    <location>
        <begin position="1"/>
        <end position="10"/>
    </location>
</feature>
<evidence type="ECO:0000256" key="1">
    <source>
        <dbReference type="SAM" id="MobiDB-lite"/>
    </source>
</evidence>
<evidence type="ECO:0000259" key="2">
    <source>
        <dbReference type="Pfam" id="PF03358"/>
    </source>
</evidence>
<dbReference type="EMBL" id="CP000249">
    <property type="protein sequence ID" value="ABD12808.1"/>
    <property type="molecule type" value="Genomic_DNA"/>
</dbReference>
<evidence type="ECO:0000313" key="4">
    <source>
        <dbReference type="Proteomes" id="UP000001937"/>
    </source>
</evidence>
<keyword evidence="4" id="KW-1185">Reference proteome</keyword>
<dbReference type="GO" id="GO:0005829">
    <property type="term" value="C:cytosol"/>
    <property type="evidence" value="ECO:0007669"/>
    <property type="project" value="TreeGrafter"/>
</dbReference>
<dbReference type="PANTHER" id="PTHR30543:SF21">
    <property type="entry name" value="NAD(P)H-DEPENDENT FMN REDUCTASE LOT6"/>
    <property type="match status" value="1"/>
</dbReference>
<name>Q2J7D4_FRACC</name>
<dbReference type="GO" id="GO:0010181">
    <property type="term" value="F:FMN binding"/>
    <property type="evidence" value="ECO:0007669"/>
    <property type="project" value="TreeGrafter"/>
</dbReference>
<dbReference type="Gene3D" id="3.40.50.360">
    <property type="match status" value="1"/>
</dbReference>
<evidence type="ECO:0000313" key="3">
    <source>
        <dbReference type="EMBL" id="ABD12808.1"/>
    </source>
</evidence>
<feature type="region of interest" description="Disordered" evidence="1">
    <location>
        <begin position="1"/>
        <end position="66"/>
    </location>
</feature>
<dbReference type="AlphaFoldDB" id="Q2J7D4"/>
<dbReference type="Proteomes" id="UP000001937">
    <property type="component" value="Chromosome"/>
</dbReference>
<dbReference type="SUPFAM" id="SSF52218">
    <property type="entry name" value="Flavoproteins"/>
    <property type="match status" value="1"/>
</dbReference>
<dbReference type="eggNOG" id="COG0431">
    <property type="taxonomic scope" value="Bacteria"/>
</dbReference>
<feature type="domain" description="NADPH-dependent FMN reductase-like" evidence="2">
    <location>
        <begin position="71"/>
        <end position="210"/>
    </location>
</feature>
<dbReference type="InterPro" id="IPR029039">
    <property type="entry name" value="Flavoprotein-like_sf"/>
</dbReference>
<protein>
    <submittedName>
        <fullName evidence="3">NADPH-dependent FMN reductase</fullName>
    </submittedName>
</protein>
<dbReference type="KEGG" id="fra:Francci3_3454"/>
<accession>Q2J7D4</accession>
<dbReference type="InterPro" id="IPR050712">
    <property type="entry name" value="NAD(P)H-dep_reductase"/>
</dbReference>
<dbReference type="PANTHER" id="PTHR30543">
    <property type="entry name" value="CHROMATE REDUCTASE"/>
    <property type="match status" value="1"/>
</dbReference>
<dbReference type="RefSeq" id="WP_011437833.1">
    <property type="nucleotide sequence ID" value="NC_007777.1"/>
</dbReference>
<organism evidence="3 4">
    <name type="scientific">Frankia casuarinae (strain DSM 45818 / CECT 9043 / HFP020203 / CcI3)</name>
    <dbReference type="NCBI Taxonomy" id="106370"/>
    <lineage>
        <taxon>Bacteria</taxon>
        <taxon>Bacillati</taxon>
        <taxon>Actinomycetota</taxon>
        <taxon>Actinomycetes</taxon>
        <taxon>Frankiales</taxon>
        <taxon>Frankiaceae</taxon>
        <taxon>Frankia</taxon>
    </lineage>
</organism>